<dbReference type="InterPro" id="IPR036625">
    <property type="entry name" value="E3-bd_dom_sf"/>
</dbReference>
<accession>A0ABT7YWK8</accession>
<evidence type="ECO:0000259" key="3">
    <source>
        <dbReference type="Pfam" id="PF11774"/>
    </source>
</evidence>
<sequence>MAKQRVIHLIDDLDGTTADETLRFAIDEQVYEIDLSATHANELRRVLSRYQAKGRKLGRARLLAPGERPRRRRNTSGESARVREWAKRNGYGVQPYGRVPNTILELYKASNGTPA</sequence>
<feature type="domain" description="Lsr2 DNA-binding" evidence="4">
    <location>
        <begin position="78"/>
        <end position="109"/>
    </location>
</feature>
<dbReference type="Gene3D" id="3.30.60.230">
    <property type="entry name" value="Lsr2, dimerization domain"/>
    <property type="match status" value="1"/>
</dbReference>
<keyword evidence="6" id="KW-1185">Reference proteome</keyword>
<gene>
    <name evidence="5" type="ORF">QWI33_25140</name>
</gene>
<evidence type="ECO:0000256" key="2">
    <source>
        <dbReference type="SAM" id="MobiDB-lite"/>
    </source>
</evidence>
<feature type="domain" description="Lsr2 dimerization" evidence="3">
    <location>
        <begin position="1"/>
        <end position="57"/>
    </location>
</feature>
<reference evidence="5" key="1">
    <citation type="submission" date="2023-06" db="EMBL/GenBank/DDBJ databases">
        <title>Gycomyces niveus sp.nov., a novel actinomycete isolated from soil in Shouguang.</title>
        <authorList>
            <person name="Yang X."/>
            <person name="Zhao J."/>
        </authorList>
    </citation>
    <scope>NUCLEOTIDE SEQUENCE</scope>
    <source>
        <strain evidence="5">NEAU C2</strain>
    </source>
</reference>
<evidence type="ECO:0000256" key="1">
    <source>
        <dbReference type="ARBA" id="ARBA00023125"/>
    </source>
</evidence>
<dbReference type="InterPro" id="IPR055370">
    <property type="entry name" value="Lsr2_DNA-bd"/>
</dbReference>
<dbReference type="Gene3D" id="4.10.320.10">
    <property type="entry name" value="E3-binding domain"/>
    <property type="match status" value="1"/>
</dbReference>
<organism evidence="5 6">
    <name type="scientific">Glycomyces tritici</name>
    <dbReference type="NCBI Taxonomy" id="2665176"/>
    <lineage>
        <taxon>Bacteria</taxon>
        <taxon>Bacillati</taxon>
        <taxon>Actinomycetota</taxon>
        <taxon>Actinomycetes</taxon>
        <taxon>Glycomycetales</taxon>
        <taxon>Glycomycetaceae</taxon>
        <taxon>Glycomyces</taxon>
    </lineage>
</organism>
<protein>
    <submittedName>
        <fullName evidence="5">Lsr2 family protein</fullName>
    </submittedName>
</protein>
<name>A0ABT7YWK8_9ACTN</name>
<evidence type="ECO:0000259" key="4">
    <source>
        <dbReference type="Pfam" id="PF23359"/>
    </source>
</evidence>
<evidence type="ECO:0000313" key="6">
    <source>
        <dbReference type="Proteomes" id="UP001171902"/>
    </source>
</evidence>
<keyword evidence="1" id="KW-0238">DNA-binding</keyword>
<dbReference type="RefSeq" id="WP_289959591.1">
    <property type="nucleotide sequence ID" value="NZ_JAUEMJ010000011.1"/>
</dbReference>
<feature type="region of interest" description="Disordered" evidence="2">
    <location>
        <begin position="65"/>
        <end position="84"/>
    </location>
</feature>
<proteinExistence type="predicted"/>
<dbReference type="Proteomes" id="UP001171902">
    <property type="component" value="Unassembled WGS sequence"/>
</dbReference>
<comment type="caution">
    <text evidence="5">The sequence shown here is derived from an EMBL/GenBank/DDBJ whole genome shotgun (WGS) entry which is preliminary data.</text>
</comment>
<dbReference type="InterPro" id="IPR024412">
    <property type="entry name" value="Lsr2_dim_dom"/>
</dbReference>
<dbReference type="Pfam" id="PF11774">
    <property type="entry name" value="Lsr2"/>
    <property type="match status" value="1"/>
</dbReference>
<evidence type="ECO:0000313" key="5">
    <source>
        <dbReference type="EMBL" id="MDN3243031.1"/>
    </source>
</evidence>
<dbReference type="InterPro" id="IPR042261">
    <property type="entry name" value="Lsr2-like_dimerization"/>
</dbReference>
<dbReference type="Pfam" id="PF23359">
    <property type="entry name" value="Lsr2_DNA-bd"/>
    <property type="match status" value="1"/>
</dbReference>
<dbReference type="EMBL" id="JAUEMJ010000011">
    <property type="protein sequence ID" value="MDN3243031.1"/>
    <property type="molecule type" value="Genomic_DNA"/>
</dbReference>